<keyword evidence="1" id="KW-0732">Signal</keyword>
<keyword evidence="3" id="KW-1185">Reference proteome</keyword>
<dbReference type="EMBL" id="JAWDEY010000002">
    <property type="protein sequence ID" value="KAK6591042.1"/>
    <property type="molecule type" value="Genomic_DNA"/>
</dbReference>
<evidence type="ECO:0000313" key="3">
    <source>
        <dbReference type="Proteomes" id="UP001311799"/>
    </source>
</evidence>
<reference evidence="2 3" key="1">
    <citation type="submission" date="2023-10" db="EMBL/GenBank/DDBJ databases">
        <title>Comparative genomics analysis reveals potential genetic determinants of host preference in Cryptosporidium xiaoi.</title>
        <authorList>
            <person name="Xiao L."/>
            <person name="Li J."/>
        </authorList>
    </citation>
    <scope>NUCLEOTIDE SEQUENCE [LARGE SCALE GENOMIC DNA]</scope>
    <source>
        <strain evidence="2 3">52996</strain>
    </source>
</reference>
<evidence type="ECO:0000313" key="2">
    <source>
        <dbReference type="EMBL" id="KAK6591042.1"/>
    </source>
</evidence>
<protein>
    <recommendedName>
        <fullName evidence="4">Signal peptide-containing protein</fullName>
    </recommendedName>
</protein>
<evidence type="ECO:0008006" key="4">
    <source>
        <dbReference type="Google" id="ProtNLM"/>
    </source>
</evidence>
<sequence>MFFNISFILFFVLQSTFLSTSYGNDSSNSYKAVDISPTLRSGALSDKTQMEILSVPRLGIVRLYKKTLFISNSIWDLIIELRENVNKFNLKIGSDSINVLETPEFNELYESLQRLQKKLIQEFEIRIPLLVPGINKHEFDLKTTESWVIFNINKLSITLSKTESYSSLLQKGVISYKKKIKLREKMSEISDRIQYILVWFQVYVEYSNREASLYFVLTEYFNNIELLSLKETVESSVLFCHDTKLILKINHIRKKIEDINPYIPVNIYKSQLENNDSLSILELLKLFNKRTQILKFKFENDLKEHLKNQEVDLTNLEVLEFIIKIYQNINNLNQLIEQLIKQ</sequence>
<proteinExistence type="predicted"/>
<dbReference type="Proteomes" id="UP001311799">
    <property type="component" value="Unassembled WGS sequence"/>
</dbReference>
<accession>A0AAV9Y3H2</accession>
<name>A0AAV9Y3H2_9CRYT</name>
<dbReference type="AlphaFoldDB" id="A0AAV9Y3H2"/>
<comment type="caution">
    <text evidence="2">The sequence shown here is derived from an EMBL/GenBank/DDBJ whole genome shotgun (WGS) entry which is preliminary data.</text>
</comment>
<gene>
    <name evidence="2" type="ORF">RS030_111795</name>
</gene>
<feature type="signal peptide" evidence="1">
    <location>
        <begin position="1"/>
        <end position="23"/>
    </location>
</feature>
<evidence type="ECO:0000256" key="1">
    <source>
        <dbReference type="SAM" id="SignalP"/>
    </source>
</evidence>
<feature type="chain" id="PRO_5043530337" description="Signal peptide-containing protein" evidence="1">
    <location>
        <begin position="24"/>
        <end position="342"/>
    </location>
</feature>
<organism evidence="2 3">
    <name type="scientific">Cryptosporidium xiaoi</name>
    <dbReference type="NCBI Taxonomy" id="659607"/>
    <lineage>
        <taxon>Eukaryota</taxon>
        <taxon>Sar</taxon>
        <taxon>Alveolata</taxon>
        <taxon>Apicomplexa</taxon>
        <taxon>Conoidasida</taxon>
        <taxon>Coccidia</taxon>
        <taxon>Eucoccidiorida</taxon>
        <taxon>Eimeriorina</taxon>
        <taxon>Cryptosporidiidae</taxon>
        <taxon>Cryptosporidium</taxon>
    </lineage>
</organism>